<accession>A0A0F9YEB8</accession>
<protein>
    <submittedName>
        <fullName evidence="1">Uncharacterized protein</fullName>
    </submittedName>
</protein>
<sequence length="153" mass="17358">MDQQAQEIFQAITGKGWVLYYRGLSDARISYDETFARGPVDSLEKGILYILLPKTDNPTDMAAVKDVIGRHQLLPKITVPRNGFSYYGRILYKFSGIEKETEDVLIPDQELYFIGIELQDNEVRILSPSMSYMPYEVFLAAIQSLENIGVLIG</sequence>
<proteinExistence type="predicted"/>
<gene>
    <name evidence="1" type="ORF">LCGC14_0102230</name>
</gene>
<dbReference type="EMBL" id="LAZR01000029">
    <property type="protein sequence ID" value="KKO02774.1"/>
    <property type="molecule type" value="Genomic_DNA"/>
</dbReference>
<name>A0A0F9YEB8_9ZZZZ</name>
<comment type="caution">
    <text evidence="1">The sequence shown here is derived from an EMBL/GenBank/DDBJ whole genome shotgun (WGS) entry which is preliminary data.</text>
</comment>
<dbReference type="AlphaFoldDB" id="A0A0F9YEB8"/>
<organism evidence="1">
    <name type="scientific">marine sediment metagenome</name>
    <dbReference type="NCBI Taxonomy" id="412755"/>
    <lineage>
        <taxon>unclassified sequences</taxon>
        <taxon>metagenomes</taxon>
        <taxon>ecological metagenomes</taxon>
    </lineage>
</organism>
<evidence type="ECO:0000313" key="1">
    <source>
        <dbReference type="EMBL" id="KKO02774.1"/>
    </source>
</evidence>
<reference evidence="1" key="1">
    <citation type="journal article" date="2015" name="Nature">
        <title>Complex archaea that bridge the gap between prokaryotes and eukaryotes.</title>
        <authorList>
            <person name="Spang A."/>
            <person name="Saw J.H."/>
            <person name="Jorgensen S.L."/>
            <person name="Zaremba-Niedzwiedzka K."/>
            <person name="Martijn J."/>
            <person name="Lind A.E."/>
            <person name="van Eijk R."/>
            <person name="Schleper C."/>
            <person name="Guy L."/>
            <person name="Ettema T.J."/>
        </authorList>
    </citation>
    <scope>NUCLEOTIDE SEQUENCE</scope>
</reference>